<sequence length="112" mass="12693">MESLLPKRHLRYFEAISLHVATTSCLQCVIQLKPYHKDMEEPSHIISKRAPTAITLSFDEEAACILADRTVCQRGVPPSRSTWSSRRTYWIARLLGTRRDLVAIQGADSKVP</sequence>
<protein>
    <submittedName>
        <fullName evidence="1">Uncharacterized protein</fullName>
    </submittedName>
</protein>
<name>U5CZA8_AMBTC</name>
<dbReference type="PROSITE" id="PS51257">
    <property type="entry name" value="PROKAR_LIPOPROTEIN"/>
    <property type="match status" value="1"/>
</dbReference>
<reference evidence="2" key="1">
    <citation type="journal article" date="2013" name="Science">
        <title>The Amborella genome and the evolution of flowering plants.</title>
        <authorList>
            <consortium name="Amborella Genome Project"/>
        </authorList>
    </citation>
    <scope>NUCLEOTIDE SEQUENCE [LARGE SCALE GENOMIC DNA]</scope>
</reference>
<gene>
    <name evidence="1" type="ORF">AMTR_s00036p00097140</name>
</gene>
<organism evidence="1 2">
    <name type="scientific">Amborella trichopoda</name>
    <dbReference type="NCBI Taxonomy" id="13333"/>
    <lineage>
        <taxon>Eukaryota</taxon>
        <taxon>Viridiplantae</taxon>
        <taxon>Streptophyta</taxon>
        <taxon>Embryophyta</taxon>
        <taxon>Tracheophyta</taxon>
        <taxon>Spermatophyta</taxon>
        <taxon>Magnoliopsida</taxon>
        <taxon>Amborellales</taxon>
        <taxon>Amborellaceae</taxon>
        <taxon>Amborella</taxon>
    </lineage>
</organism>
<keyword evidence="2" id="KW-1185">Reference proteome</keyword>
<dbReference type="Proteomes" id="UP000017836">
    <property type="component" value="Unassembled WGS sequence"/>
</dbReference>
<accession>U5CZA8</accession>
<proteinExistence type="predicted"/>
<evidence type="ECO:0000313" key="1">
    <source>
        <dbReference type="EMBL" id="ERN15320.1"/>
    </source>
</evidence>
<evidence type="ECO:0000313" key="2">
    <source>
        <dbReference type="Proteomes" id="UP000017836"/>
    </source>
</evidence>
<dbReference type="AlphaFoldDB" id="U5CZA8"/>
<dbReference type="HOGENOM" id="CLU_2149221_0_0_1"/>
<dbReference type="EMBL" id="KI392503">
    <property type="protein sequence ID" value="ERN15320.1"/>
    <property type="molecule type" value="Genomic_DNA"/>
</dbReference>
<dbReference type="Gramene" id="ERN15320">
    <property type="protein sequence ID" value="ERN15320"/>
    <property type="gene ID" value="AMTR_s00036p00097140"/>
</dbReference>